<dbReference type="Proteomes" id="UP000094969">
    <property type="component" value="Chromosome"/>
</dbReference>
<dbReference type="InterPro" id="IPR016181">
    <property type="entry name" value="Acyl_CoA_acyltransferase"/>
</dbReference>
<evidence type="ECO:0000313" key="3">
    <source>
        <dbReference type="Proteomes" id="UP000094969"/>
    </source>
</evidence>
<dbReference type="Pfam" id="PF13480">
    <property type="entry name" value="Acetyltransf_6"/>
    <property type="match status" value="1"/>
</dbReference>
<organism evidence="2 3">
    <name type="scientific">Bosea vaviloviae</name>
    <dbReference type="NCBI Taxonomy" id="1526658"/>
    <lineage>
        <taxon>Bacteria</taxon>
        <taxon>Pseudomonadati</taxon>
        <taxon>Pseudomonadota</taxon>
        <taxon>Alphaproteobacteria</taxon>
        <taxon>Hyphomicrobiales</taxon>
        <taxon>Boseaceae</taxon>
        <taxon>Bosea</taxon>
    </lineage>
</organism>
<feature type="domain" description="BioF2-like acetyltransferase" evidence="1">
    <location>
        <begin position="198"/>
        <end position="344"/>
    </location>
</feature>
<dbReference type="AlphaFoldDB" id="A0A1D7TXI1"/>
<dbReference type="OrthoDB" id="8565998at2"/>
<keyword evidence="3" id="KW-1185">Reference proteome</keyword>
<dbReference type="EMBL" id="CP017147">
    <property type="protein sequence ID" value="AOO79825.1"/>
    <property type="molecule type" value="Genomic_DNA"/>
</dbReference>
<dbReference type="SUPFAM" id="SSF55729">
    <property type="entry name" value="Acyl-CoA N-acyltransferases (Nat)"/>
    <property type="match status" value="1"/>
</dbReference>
<dbReference type="STRING" id="1526658.BHK69_04440"/>
<protein>
    <recommendedName>
        <fullName evidence="1">BioF2-like acetyltransferase domain-containing protein</fullName>
    </recommendedName>
</protein>
<proteinExistence type="predicted"/>
<dbReference type="InterPro" id="IPR038740">
    <property type="entry name" value="BioF2-like_GNAT_dom"/>
</dbReference>
<accession>A0A1D7TXI1</accession>
<gene>
    <name evidence="2" type="ORF">BHK69_04440</name>
</gene>
<name>A0A1D7TXI1_9HYPH</name>
<evidence type="ECO:0000313" key="2">
    <source>
        <dbReference type="EMBL" id="AOO79825.1"/>
    </source>
</evidence>
<reference evidence="2 3" key="1">
    <citation type="journal article" date="2015" name="Antonie Van Leeuwenhoek">
        <title>Bosea vaviloviae sp. nov., a new species of slow-growing rhizobia isolated from nodules of the relict species Vavilovia formosa (Stev.) Fed.</title>
        <authorList>
            <person name="Safronova V.I."/>
            <person name="Kuznetsova I.G."/>
            <person name="Sazanova A.L."/>
            <person name="Kimeklis A.K."/>
            <person name="Belimov A.A."/>
            <person name="Andronov E.E."/>
            <person name="Pinaev A.G."/>
            <person name="Chizhevskaya E.P."/>
            <person name="Pukhaev A.R."/>
            <person name="Popov K.P."/>
            <person name="Willems A."/>
            <person name="Tikhonovich I.A."/>
        </authorList>
    </citation>
    <scope>NUCLEOTIDE SEQUENCE [LARGE SCALE GENOMIC DNA]</scope>
    <source>
        <strain evidence="2 3">Vaf18</strain>
    </source>
</reference>
<sequence>MAALTALRTKCIELAAPSMAAPTTREVAPTIDIVSGHDGFLALQPEWDALFARAALPQQVFQSHVFLRHWARHYLEAGSRLSIVTARRGGRLVMVWPLIAQRRFGMTILRFMGVPVAQFGDVLVERTGHEVELLQAGWAAVRALRADLFELRKLRTDAALAPAGMPADAILLEQREAPYADLDLRVGREGPSAVYAARERSNHRRRLRRLSERGDISFATLDPGPEAAGLAAEAIAMKQMALTRHGIVAPTVADPRFAAFFHDLAGDAEGGSPLRIAVIRCDDQAIGIDLALDCKQVSFGHVIATHPDHERGGVGGILVHRSFAAAKARGNALFDLLAPADAYKLEHADGLTVVSDAMLPLSWRGRLICRLGLRHLRPALRAAVRNLPEPVTRRLAAWSNTGKS</sequence>
<dbReference type="KEGG" id="bvv:BHK69_04440"/>
<evidence type="ECO:0000259" key="1">
    <source>
        <dbReference type="Pfam" id="PF13480"/>
    </source>
</evidence>
<dbReference type="RefSeq" id="WP_069689047.1">
    <property type="nucleotide sequence ID" value="NZ_CP017147.1"/>
</dbReference>